<comment type="subcellular location">
    <subcellularLocation>
        <location evidence="1">Nucleus</location>
    </subcellularLocation>
</comment>
<evidence type="ECO:0000313" key="8">
    <source>
        <dbReference type="EMBL" id="KAG5645776.1"/>
    </source>
</evidence>
<feature type="compositionally biased region" description="Acidic residues" evidence="5">
    <location>
        <begin position="527"/>
        <end position="573"/>
    </location>
</feature>
<dbReference type="Proteomes" id="UP000775547">
    <property type="component" value="Unassembled WGS sequence"/>
</dbReference>
<gene>
    <name evidence="8" type="ORF">DXG03_005313</name>
</gene>
<evidence type="ECO:0000256" key="4">
    <source>
        <dbReference type="ARBA" id="ARBA00023242"/>
    </source>
</evidence>
<dbReference type="InterPro" id="IPR014813">
    <property type="entry name" value="Gnl3_N_dom"/>
</dbReference>
<feature type="compositionally biased region" description="Acidic residues" evidence="5">
    <location>
        <begin position="95"/>
        <end position="109"/>
    </location>
</feature>
<dbReference type="GO" id="GO:0005525">
    <property type="term" value="F:GTP binding"/>
    <property type="evidence" value="ECO:0007669"/>
    <property type="project" value="UniProtKB-KW"/>
</dbReference>
<evidence type="ECO:0000313" key="9">
    <source>
        <dbReference type="Proteomes" id="UP000775547"/>
    </source>
</evidence>
<organism evidence="8 9">
    <name type="scientific">Asterophora parasitica</name>
    <dbReference type="NCBI Taxonomy" id="117018"/>
    <lineage>
        <taxon>Eukaryota</taxon>
        <taxon>Fungi</taxon>
        <taxon>Dikarya</taxon>
        <taxon>Basidiomycota</taxon>
        <taxon>Agaricomycotina</taxon>
        <taxon>Agaricomycetes</taxon>
        <taxon>Agaricomycetidae</taxon>
        <taxon>Agaricales</taxon>
        <taxon>Tricholomatineae</taxon>
        <taxon>Lyophyllaceae</taxon>
        <taxon>Asterophora</taxon>
    </lineage>
</organism>
<dbReference type="PANTHER" id="PTHR11089">
    <property type="entry name" value="GTP-BINDING PROTEIN-RELATED"/>
    <property type="match status" value="1"/>
</dbReference>
<keyword evidence="9" id="KW-1185">Reference proteome</keyword>
<reference evidence="8" key="1">
    <citation type="submission" date="2020-07" db="EMBL/GenBank/DDBJ databases">
        <authorList>
            <person name="Nieuwenhuis M."/>
            <person name="Van De Peppel L.J.J."/>
        </authorList>
    </citation>
    <scope>NUCLEOTIDE SEQUENCE</scope>
    <source>
        <strain evidence="8">AP01</strain>
        <tissue evidence="8">Mycelium</tissue>
    </source>
</reference>
<name>A0A9P7KBH9_9AGAR</name>
<dbReference type="InterPro" id="IPR027417">
    <property type="entry name" value="P-loop_NTPase"/>
</dbReference>
<feature type="region of interest" description="Disordered" evidence="5">
    <location>
        <begin position="1"/>
        <end position="114"/>
    </location>
</feature>
<evidence type="ECO:0000256" key="3">
    <source>
        <dbReference type="ARBA" id="ARBA00023134"/>
    </source>
</evidence>
<feature type="compositionally biased region" description="Basic residues" evidence="5">
    <location>
        <begin position="16"/>
        <end position="36"/>
    </location>
</feature>
<proteinExistence type="predicted"/>
<keyword evidence="2" id="KW-0547">Nucleotide-binding</keyword>
<dbReference type="EMBL" id="JABCKV010000032">
    <property type="protein sequence ID" value="KAG5645776.1"/>
    <property type="molecule type" value="Genomic_DNA"/>
</dbReference>
<dbReference type="Pfam" id="PF08701">
    <property type="entry name" value="GN3L_Grn1"/>
    <property type="match status" value="1"/>
</dbReference>
<dbReference type="Pfam" id="PF01926">
    <property type="entry name" value="MMR_HSR1"/>
    <property type="match status" value="1"/>
</dbReference>
<dbReference type="GO" id="GO:0005730">
    <property type="term" value="C:nucleolus"/>
    <property type="evidence" value="ECO:0007669"/>
    <property type="project" value="TreeGrafter"/>
</dbReference>
<comment type="caution">
    <text evidence="8">The sequence shown here is derived from an EMBL/GenBank/DDBJ whole genome shotgun (WGS) entry which is preliminary data.</text>
</comment>
<feature type="region of interest" description="Disordered" evidence="5">
    <location>
        <begin position="523"/>
        <end position="646"/>
    </location>
</feature>
<keyword evidence="4" id="KW-0539">Nucleus</keyword>
<dbReference type="InterPro" id="IPR006073">
    <property type="entry name" value="GTP-bd"/>
</dbReference>
<dbReference type="Gene3D" id="3.40.50.300">
    <property type="entry name" value="P-loop containing nucleotide triphosphate hydrolases"/>
    <property type="match status" value="1"/>
</dbReference>
<accession>A0A9P7KBH9</accession>
<keyword evidence="3" id="KW-0342">GTP-binding</keyword>
<evidence type="ECO:0000256" key="2">
    <source>
        <dbReference type="ARBA" id="ARBA00022741"/>
    </source>
</evidence>
<evidence type="ECO:0000256" key="1">
    <source>
        <dbReference type="ARBA" id="ARBA00004123"/>
    </source>
</evidence>
<dbReference type="Gene3D" id="1.10.1580.10">
    <property type="match status" value="1"/>
</dbReference>
<dbReference type="SUPFAM" id="SSF52540">
    <property type="entry name" value="P-loop containing nucleoside triphosphate hydrolases"/>
    <property type="match status" value="1"/>
</dbReference>
<feature type="domain" description="G" evidence="6">
    <location>
        <begin position="299"/>
        <end position="375"/>
    </location>
</feature>
<evidence type="ECO:0008006" key="10">
    <source>
        <dbReference type="Google" id="ProtNLM"/>
    </source>
</evidence>
<dbReference type="InterPro" id="IPR023179">
    <property type="entry name" value="GTP-bd_ortho_bundle_sf"/>
</dbReference>
<feature type="domain" description="Guanine nucleotide-binding protein-like 3 N-terminal" evidence="7">
    <location>
        <begin position="14"/>
        <end position="89"/>
    </location>
</feature>
<evidence type="ECO:0000259" key="6">
    <source>
        <dbReference type="Pfam" id="PF01926"/>
    </source>
</evidence>
<reference evidence="8" key="2">
    <citation type="submission" date="2021-10" db="EMBL/GenBank/DDBJ databases">
        <title>Phylogenomics reveals ancestral predisposition of the termite-cultivated fungus Termitomyces towards a domesticated lifestyle.</title>
        <authorList>
            <person name="Auxier B."/>
            <person name="Grum-Grzhimaylo A."/>
            <person name="Cardenas M.E."/>
            <person name="Lodge J.D."/>
            <person name="Laessoe T."/>
            <person name="Pedersen O."/>
            <person name="Smith M.E."/>
            <person name="Kuyper T.W."/>
            <person name="Franco-Molano E.A."/>
            <person name="Baroni T.J."/>
            <person name="Aanen D.K."/>
        </authorList>
    </citation>
    <scope>NUCLEOTIDE SEQUENCE</scope>
    <source>
        <strain evidence="8">AP01</strain>
        <tissue evidence="8">Mycelium</tissue>
    </source>
</reference>
<dbReference type="AlphaFoldDB" id="A0A9P7KBH9"/>
<dbReference type="InterPro" id="IPR050755">
    <property type="entry name" value="TRAFAC_YlqF/YawG_RiboMat"/>
</dbReference>
<feature type="compositionally biased region" description="Low complexity" evidence="5">
    <location>
        <begin position="622"/>
        <end position="636"/>
    </location>
</feature>
<evidence type="ECO:0000259" key="7">
    <source>
        <dbReference type="Pfam" id="PF08701"/>
    </source>
</evidence>
<sequence>MPRIRKKTSNRGTTNQRKRITQKVRESRKKAKKAAKKNPQWKSKTPKDPGIPNNFPFKDQILAEVSEQRRIDAEEKLRKKEERKALRAKAKNSTAEDESEEGEEEEESEEATKVTVELEPLKGLQAGNDAIGGVGAKQLTNAKIFSRPAPAPAQEEEDDKDEVPVLVNRDLPNLQAVLDDADVVVQVLDARDPLSFRSSHLEGLVASKKGRKILLVLNKIDTCPRESITSWAAQLRSEHPTVLFRSASAFLPAGPEASTKVKGKGKAKAPADDGLGVDSVLACLGEWAKAKKGKKPLAVAVIGVTNVGKSSFINSLVQSKALPVYTVETSSRGPTTTELPQELLVEAGGKQIRLIDTPGLAWRADEEEENSETVRARDILSRSKGRIDRLKDPTFVVANIVARANTEDLMLLYSLPAFEKGNPTSFLSGIARSNQLVKKRGELDLIGASRILLRDWSTGKFARYTNPPQAPAATASPTKNAALKKLYAADDAILETVLPRKELRTTVGLVKLVAGEIDSRQTVLDEPWLEAEDSDEEDEEQDGMEVNEGEGDDEVDEDEAEEENEEDEEDEEVVPPSSSKKQKRKRITESAAAPPSKKVAFASEPKSSKQARKAGSLKEKPTATTKPKPSASAAKPKPTPAVARVGKAANVTTKGKAAAKITGAGGDEAYDFGKFF</sequence>
<dbReference type="OrthoDB" id="10266128at2759"/>
<protein>
    <recommendedName>
        <fullName evidence="10">CP-type G domain-containing protein</fullName>
    </recommendedName>
</protein>
<evidence type="ECO:0000256" key="5">
    <source>
        <dbReference type="SAM" id="MobiDB-lite"/>
    </source>
</evidence>
<dbReference type="PANTHER" id="PTHR11089:SF30">
    <property type="entry name" value="GUANINE NUCLEOTIDE-BINDING PROTEIN-LIKE 3 HOMOLOG"/>
    <property type="match status" value="1"/>
</dbReference>
<feature type="compositionally biased region" description="Basic and acidic residues" evidence="5">
    <location>
        <begin position="66"/>
        <end position="85"/>
    </location>
</feature>